<gene>
    <name evidence="3" type="ORF">M23134_01063</name>
</gene>
<name>A1ZFG5_MICM2</name>
<feature type="transmembrane region" description="Helical" evidence="1">
    <location>
        <begin position="12"/>
        <end position="32"/>
    </location>
</feature>
<organism evidence="3 4">
    <name type="scientific">Microscilla marina ATCC 23134</name>
    <dbReference type="NCBI Taxonomy" id="313606"/>
    <lineage>
        <taxon>Bacteria</taxon>
        <taxon>Pseudomonadati</taxon>
        <taxon>Bacteroidota</taxon>
        <taxon>Cytophagia</taxon>
        <taxon>Cytophagales</taxon>
        <taxon>Microscillaceae</taxon>
        <taxon>Microscilla</taxon>
    </lineage>
</organism>
<dbReference type="PANTHER" id="PTHR46504:SF2">
    <property type="entry name" value="TRNASE Z TRZ1"/>
    <property type="match status" value="1"/>
</dbReference>
<dbReference type="PANTHER" id="PTHR46504">
    <property type="entry name" value="TRNASE Z TRZ1"/>
    <property type="match status" value="1"/>
</dbReference>
<reference evidence="3 4" key="1">
    <citation type="submission" date="2007-01" db="EMBL/GenBank/DDBJ databases">
        <authorList>
            <person name="Haygood M."/>
            <person name="Podell S."/>
            <person name="Anderson C."/>
            <person name="Hopkinson B."/>
            <person name="Roe K."/>
            <person name="Barbeau K."/>
            <person name="Gaasterland T."/>
            <person name="Ferriera S."/>
            <person name="Johnson J."/>
            <person name="Kravitz S."/>
            <person name="Beeson K."/>
            <person name="Sutton G."/>
            <person name="Rogers Y.-H."/>
            <person name="Friedman R."/>
            <person name="Frazier M."/>
            <person name="Venter J.C."/>
        </authorList>
    </citation>
    <scope>NUCLEOTIDE SEQUENCE [LARGE SCALE GENOMIC DNA]</scope>
    <source>
        <strain evidence="3 4">ATCC 23134</strain>
    </source>
</reference>
<evidence type="ECO:0000313" key="3">
    <source>
        <dbReference type="EMBL" id="EAY30739.1"/>
    </source>
</evidence>
<keyword evidence="4" id="KW-1185">Reference proteome</keyword>
<evidence type="ECO:0000256" key="1">
    <source>
        <dbReference type="SAM" id="Phobius"/>
    </source>
</evidence>
<dbReference type="EMBL" id="AAWS01000005">
    <property type="protein sequence ID" value="EAY30739.1"/>
    <property type="molecule type" value="Genomic_DNA"/>
</dbReference>
<dbReference type="eggNOG" id="COG1234">
    <property type="taxonomic scope" value="Bacteria"/>
</dbReference>
<dbReference type="InterPro" id="IPR001279">
    <property type="entry name" value="Metallo-B-lactamas"/>
</dbReference>
<feature type="domain" description="Metallo-beta-lactamase" evidence="2">
    <location>
        <begin position="37"/>
        <end position="151"/>
    </location>
</feature>
<dbReference type="Proteomes" id="UP000004095">
    <property type="component" value="Unassembled WGS sequence"/>
</dbReference>
<comment type="caution">
    <text evidence="3">The sequence shown here is derived from an EMBL/GenBank/DDBJ whole genome shotgun (WGS) entry which is preliminary data.</text>
</comment>
<dbReference type="InterPro" id="IPR036866">
    <property type="entry name" value="RibonucZ/Hydroxyglut_hydro"/>
</dbReference>
<keyword evidence="1" id="KW-0472">Membrane</keyword>
<protein>
    <recommendedName>
        <fullName evidence="2">Metallo-beta-lactamase domain-containing protein</fullName>
    </recommendedName>
</protein>
<accession>A1ZFG5</accession>
<dbReference type="SUPFAM" id="SSF56281">
    <property type="entry name" value="Metallo-hydrolase/oxidoreductase"/>
    <property type="match status" value="1"/>
</dbReference>
<evidence type="ECO:0000313" key="4">
    <source>
        <dbReference type="Proteomes" id="UP000004095"/>
    </source>
</evidence>
<proteinExistence type="predicted"/>
<dbReference type="Pfam" id="PF12706">
    <property type="entry name" value="Lactamase_B_2"/>
    <property type="match status" value="1"/>
</dbReference>
<keyword evidence="1" id="KW-1133">Transmembrane helix</keyword>
<dbReference type="Gene3D" id="3.60.15.10">
    <property type="entry name" value="Ribonuclease Z/Hydroxyacylglutathione hydrolase-like"/>
    <property type="match status" value="1"/>
</dbReference>
<evidence type="ECO:0000259" key="2">
    <source>
        <dbReference type="Pfam" id="PF12706"/>
    </source>
</evidence>
<dbReference type="AlphaFoldDB" id="A1ZFG5"/>
<keyword evidence="1" id="KW-0812">Transmembrane</keyword>
<sequence length="304" mass="34494">MKQTSEPVLKNNLMNLTITGYSTALFATWYFVEELGLLFDAGEGITANLLQKSRKIKHVLISHADRDHLTGLLQFNQLNARSGLHIHYPADCGSFPALADFCQKFDPHIQGAIWHPTTSQSRIAIKDDFVVEPVQNGHVKAAEGVTKSLSYKVMQIKRKLKPELANLSGLEIKKIKDEKGIEATTNEIRTNVISYSGDTPVEDYERFNHSKILIHEATFIDQVANNKENRHPHSYLEEVIEMVASIDVEQLILGHFSSRYSSEHIDTAIRELCHQYTLNIPVHRVLPGQVHWDILQNRQPSINK</sequence>